<dbReference type="EMBL" id="JAQQWM010000008">
    <property type="protein sequence ID" value="KAK8054369.1"/>
    <property type="molecule type" value="Genomic_DNA"/>
</dbReference>
<proteinExistence type="predicted"/>
<accession>A0ABR1U647</accession>
<protein>
    <submittedName>
        <fullName evidence="1">Uncharacterized protein</fullName>
    </submittedName>
</protein>
<comment type="caution">
    <text evidence="1">The sequence shown here is derived from an EMBL/GenBank/DDBJ whole genome shotgun (WGS) entry which is preliminary data.</text>
</comment>
<name>A0ABR1U647_9PEZI</name>
<dbReference type="Proteomes" id="UP001446871">
    <property type="component" value="Unassembled WGS sequence"/>
</dbReference>
<evidence type="ECO:0000313" key="2">
    <source>
        <dbReference type="Proteomes" id="UP001446871"/>
    </source>
</evidence>
<sequence>MTVERRLSRVQTTFLDLRTEMVVGVEIGRSSLGKGMFDVDAQLQYPCQAGRNRVCPFRN</sequence>
<organism evidence="1 2">
    <name type="scientific">Apiospora saccharicola</name>
    <dbReference type="NCBI Taxonomy" id="335842"/>
    <lineage>
        <taxon>Eukaryota</taxon>
        <taxon>Fungi</taxon>
        <taxon>Dikarya</taxon>
        <taxon>Ascomycota</taxon>
        <taxon>Pezizomycotina</taxon>
        <taxon>Sordariomycetes</taxon>
        <taxon>Xylariomycetidae</taxon>
        <taxon>Amphisphaeriales</taxon>
        <taxon>Apiosporaceae</taxon>
        <taxon>Apiospora</taxon>
    </lineage>
</organism>
<keyword evidence="2" id="KW-1185">Reference proteome</keyword>
<gene>
    <name evidence="1" type="ORF">PG996_013670</name>
</gene>
<evidence type="ECO:0000313" key="1">
    <source>
        <dbReference type="EMBL" id="KAK8054369.1"/>
    </source>
</evidence>
<reference evidence="1 2" key="1">
    <citation type="submission" date="2023-01" db="EMBL/GenBank/DDBJ databases">
        <title>Analysis of 21 Apiospora genomes using comparative genomics revels a genus with tremendous synthesis potential of carbohydrate active enzymes and secondary metabolites.</title>
        <authorList>
            <person name="Sorensen T."/>
        </authorList>
    </citation>
    <scope>NUCLEOTIDE SEQUENCE [LARGE SCALE GENOMIC DNA]</scope>
    <source>
        <strain evidence="1 2">CBS 83171</strain>
    </source>
</reference>